<dbReference type="GO" id="GO:0006183">
    <property type="term" value="P:GTP biosynthetic process"/>
    <property type="evidence" value="ECO:0007669"/>
    <property type="project" value="TreeGrafter"/>
</dbReference>
<organism evidence="3 4">
    <name type="scientific">Kosmotoga pacifica</name>
    <dbReference type="NCBI Taxonomy" id="1330330"/>
    <lineage>
        <taxon>Bacteria</taxon>
        <taxon>Thermotogati</taxon>
        <taxon>Thermotogota</taxon>
        <taxon>Thermotogae</taxon>
        <taxon>Kosmotogales</taxon>
        <taxon>Kosmotogaceae</taxon>
        <taxon>Kosmotoga</taxon>
    </lineage>
</organism>
<reference evidence="3 4" key="1">
    <citation type="submission" date="2015-04" db="EMBL/GenBank/DDBJ databases">
        <title>Complete Genome Sequence of Kosmotoga pacifica SLHLJ1.</title>
        <authorList>
            <person name="Jiang L.J."/>
            <person name="Shao Z.Z."/>
            <person name="Jebbar M."/>
        </authorList>
    </citation>
    <scope>NUCLEOTIDE SEQUENCE [LARGE SCALE GENOMIC DNA]</scope>
    <source>
        <strain evidence="3 4">SLHLJ1</strain>
    </source>
</reference>
<dbReference type="KEGG" id="kpf:IX53_01725"/>
<dbReference type="PATRIC" id="fig|1330330.3.peg.351"/>
<dbReference type="PANTHER" id="PTHR11911">
    <property type="entry name" value="INOSINE-5-MONOPHOSPHATE DEHYDROGENASE RELATED"/>
    <property type="match status" value="1"/>
</dbReference>
<dbReference type="Proteomes" id="UP000035159">
    <property type="component" value="Chromosome"/>
</dbReference>
<dbReference type="InterPro" id="IPR001093">
    <property type="entry name" value="IMP_DH_GMPRt"/>
</dbReference>
<dbReference type="SUPFAM" id="SSF51395">
    <property type="entry name" value="FMN-linked oxidoreductases"/>
    <property type="match status" value="1"/>
</dbReference>
<dbReference type="STRING" id="1330330.IX53_01725"/>
<dbReference type="InterPro" id="IPR005990">
    <property type="entry name" value="IMP_DH"/>
</dbReference>
<proteinExistence type="inferred from homology"/>
<dbReference type="GO" id="GO:0003938">
    <property type="term" value="F:IMP dehydrogenase activity"/>
    <property type="evidence" value="ECO:0007669"/>
    <property type="project" value="InterPro"/>
</dbReference>
<evidence type="ECO:0000313" key="3">
    <source>
        <dbReference type="EMBL" id="AKI96750.1"/>
    </source>
</evidence>
<dbReference type="Gene3D" id="3.20.20.70">
    <property type="entry name" value="Aldolase class I"/>
    <property type="match status" value="1"/>
</dbReference>
<evidence type="ECO:0000313" key="4">
    <source>
        <dbReference type="Proteomes" id="UP000035159"/>
    </source>
</evidence>
<gene>
    <name evidence="3" type="ORF">IX53_01725</name>
</gene>
<evidence type="ECO:0000256" key="1">
    <source>
        <dbReference type="ARBA" id="ARBA00005502"/>
    </source>
</evidence>
<keyword evidence="4" id="KW-1185">Reference proteome</keyword>
<dbReference type="InterPro" id="IPR013785">
    <property type="entry name" value="Aldolase_TIM"/>
</dbReference>
<feature type="domain" description="IMP dehydrogenase/GMP reductase" evidence="2">
    <location>
        <begin position="10"/>
        <end position="79"/>
    </location>
</feature>
<sequence length="87" mass="9594">MLEIFAMTIKLTEVLPRDVILESKLTKGIVLKVPFLSAAMDTVTEAETTKVMVRNGDVGVIYKNMPPKEQIGEVRDRVKAGIGHKSP</sequence>
<dbReference type="Pfam" id="PF00478">
    <property type="entry name" value="IMPDH"/>
    <property type="match status" value="1"/>
</dbReference>
<comment type="similarity">
    <text evidence="1">Belongs to the IMPDH/GMPR family.</text>
</comment>
<dbReference type="EMBL" id="CP011232">
    <property type="protein sequence ID" value="AKI96750.1"/>
    <property type="molecule type" value="Genomic_DNA"/>
</dbReference>
<accession>A0A0G2Z559</accession>
<dbReference type="AlphaFoldDB" id="A0A0G2Z559"/>
<protein>
    <recommendedName>
        <fullName evidence="2">IMP dehydrogenase/GMP reductase domain-containing protein</fullName>
    </recommendedName>
</protein>
<name>A0A0G2Z559_9BACT</name>
<dbReference type="PANTHER" id="PTHR11911:SF111">
    <property type="entry name" value="INOSINE-5'-MONOPHOSPHATE DEHYDROGENASE"/>
    <property type="match status" value="1"/>
</dbReference>
<evidence type="ECO:0000259" key="2">
    <source>
        <dbReference type="Pfam" id="PF00478"/>
    </source>
</evidence>